<dbReference type="NCBIfam" id="TIGR00224">
    <property type="entry name" value="pckA"/>
    <property type="match status" value="1"/>
</dbReference>
<protein>
    <recommendedName>
        <fullName evidence="3 13">Phosphoenolpyruvate carboxykinase (ATP)</fullName>
        <shortName evidence="13">PCK</shortName>
        <shortName evidence="13">PEP carboxykinase</shortName>
        <shortName evidence="13">PEPCK</shortName>
        <ecNumber evidence="3 13">4.1.1.49</ecNumber>
    </recommendedName>
</protein>
<dbReference type="SUPFAM" id="SSF53795">
    <property type="entry name" value="PEP carboxykinase-like"/>
    <property type="match status" value="1"/>
</dbReference>
<dbReference type="InterPro" id="IPR015994">
    <property type="entry name" value="PEPCK_ATP_CS"/>
</dbReference>
<feature type="binding site" evidence="13">
    <location>
        <position position="56"/>
    </location>
    <ligand>
        <name>substrate</name>
    </ligand>
</feature>
<evidence type="ECO:0000256" key="2">
    <source>
        <dbReference type="ARBA" id="ARBA00006052"/>
    </source>
</evidence>
<dbReference type="PROSITE" id="PS00532">
    <property type="entry name" value="PEPCK_ATP"/>
    <property type="match status" value="1"/>
</dbReference>
<comment type="pathway">
    <text evidence="1 13">Carbohydrate biosynthesis; gluconeogenesis.</text>
</comment>
<evidence type="ECO:0000256" key="4">
    <source>
        <dbReference type="ARBA" id="ARBA00022432"/>
    </source>
</evidence>
<comment type="subcellular location">
    <subcellularLocation>
        <location evidence="13">Cytoplasm</location>
    </subcellularLocation>
</comment>
<evidence type="ECO:0000256" key="13">
    <source>
        <dbReference type="HAMAP-Rule" id="MF_00453"/>
    </source>
</evidence>
<dbReference type="CDD" id="cd00484">
    <property type="entry name" value="PEPCK_ATP"/>
    <property type="match status" value="1"/>
</dbReference>
<dbReference type="NCBIfam" id="NF006820">
    <property type="entry name" value="PRK09344.1-2"/>
    <property type="match status" value="1"/>
</dbReference>
<feature type="binding site" evidence="13">
    <location>
        <position position="254"/>
    </location>
    <ligand>
        <name>Mn(2+)</name>
        <dbReference type="ChEBI" id="CHEBI:29035"/>
    </ligand>
</feature>
<comment type="caution">
    <text evidence="13">Lacks conserved residue(s) required for the propagation of feature annotation.</text>
</comment>
<dbReference type="GO" id="GO:0004612">
    <property type="term" value="F:phosphoenolpyruvate carboxykinase (ATP) activity"/>
    <property type="evidence" value="ECO:0007669"/>
    <property type="project" value="UniProtKB-UniRule"/>
</dbReference>
<dbReference type="Proteomes" id="UP000188184">
    <property type="component" value="Chromosome"/>
</dbReference>
<evidence type="ECO:0000256" key="1">
    <source>
        <dbReference type="ARBA" id="ARBA00004742"/>
    </source>
</evidence>
<comment type="catalytic activity">
    <reaction evidence="12 13">
        <text>oxaloacetate + ATP = phosphoenolpyruvate + ADP + CO2</text>
        <dbReference type="Rhea" id="RHEA:18617"/>
        <dbReference type="ChEBI" id="CHEBI:16452"/>
        <dbReference type="ChEBI" id="CHEBI:16526"/>
        <dbReference type="ChEBI" id="CHEBI:30616"/>
        <dbReference type="ChEBI" id="CHEBI:58702"/>
        <dbReference type="ChEBI" id="CHEBI:456216"/>
        <dbReference type="EC" id="4.1.1.49"/>
    </reaction>
</comment>
<keyword evidence="15" id="KW-1185">Reference proteome</keyword>
<dbReference type="InterPro" id="IPR013035">
    <property type="entry name" value="PEP_carboxykinase_C"/>
</dbReference>
<dbReference type="InterPro" id="IPR008210">
    <property type="entry name" value="PEP_carboxykinase_N"/>
</dbReference>
<feature type="binding site" evidence="13">
    <location>
        <position position="192"/>
    </location>
    <ligand>
        <name>substrate</name>
    </ligand>
</feature>
<keyword evidence="14" id="KW-0418">Kinase</keyword>
<evidence type="ECO:0000256" key="8">
    <source>
        <dbReference type="ARBA" id="ARBA00022793"/>
    </source>
</evidence>
<reference evidence="14 15" key="1">
    <citation type="submission" date="2017-02" db="EMBL/GenBank/DDBJ databases">
        <title>The complete genomic sequence of a novel cold adapted crude oil-degrading bacterium Planococcus qaidamina Y42.</title>
        <authorList>
            <person name="Yang R."/>
        </authorList>
    </citation>
    <scope>NUCLEOTIDE SEQUENCE [LARGE SCALE GENOMIC DNA]</scope>
    <source>
        <strain evidence="14 15">Y42</strain>
    </source>
</reference>
<keyword evidence="7 13" id="KW-0547">Nucleotide-binding</keyword>
<accession>A0A1Q2KX28</accession>
<dbReference type="PANTHER" id="PTHR30031:SF0">
    <property type="entry name" value="PHOSPHOENOLPYRUVATE CARBOXYKINASE (ATP)"/>
    <property type="match status" value="1"/>
</dbReference>
<dbReference type="Gene3D" id="3.90.228.20">
    <property type="match status" value="1"/>
</dbReference>
<dbReference type="OrthoDB" id="9806325at2"/>
<evidence type="ECO:0000256" key="7">
    <source>
        <dbReference type="ARBA" id="ARBA00022741"/>
    </source>
</evidence>
<dbReference type="EC" id="4.1.1.49" evidence="3 13"/>
<dbReference type="GO" id="GO:0046872">
    <property type="term" value="F:metal ion binding"/>
    <property type="evidence" value="ECO:0007669"/>
    <property type="project" value="UniProtKB-KW"/>
</dbReference>
<feature type="binding site" evidence="13">
    <location>
        <position position="444"/>
    </location>
    <ligand>
        <name>ATP</name>
        <dbReference type="ChEBI" id="CHEBI:30616"/>
    </ligand>
</feature>
<sequence>MVSVNITNELKDLLDGPNVHVQLSVPQLVEQATSRGEALLTADGAISAETGKYTGRSPKDKFTVEEPSTKDRIDWGSVNTPISPEKFDTLYQKVIDHLSKKDDLFVFKGYAGADPESRLPIQTVNEFAWHNLFAHQLFIRPTAEELKTHEAGFTVISAPTFKADPETDGTNSETFIIVSFEKRIVLIGGTEYAGEMKKSIFSVMNFLLPQQGILPMHCSANVGEHGDVALFFGLSGTGKTTLSADAGRRLIGDDEHGWSDNGVFNIEGGCYAKTINLSKENEPQIYDAIRFGSVLENVVVDPDTRVPDYDDGTLTENTRAAYPLQAIDNIVDPSVAGHPKAIIFLTADAFGVLPPISKLTKEQAMYHFLSGYTSKLAGTERGVTSPEVTFSTCFGSPFLPLHATEYAEMLGKKIDEHGSQVYLVNTGWTGGSYGTGSRMKLSHTRRMVNAALMGELDGAYTESESIFGLQMPTSINGVPGEVLNPRNSWEDKDAYDVKARELADAFNKNFKKFGTVAPEIDKKGGPVHR</sequence>
<feature type="binding site" evidence="13">
    <location>
        <begin position="233"/>
        <end position="241"/>
    </location>
    <ligand>
        <name>ATP</name>
        <dbReference type="ChEBI" id="CHEBI:30616"/>
    </ligand>
</feature>
<feature type="binding site" evidence="13">
    <location>
        <position position="198"/>
    </location>
    <ligand>
        <name>Mn(2+)</name>
        <dbReference type="ChEBI" id="CHEBI:29035"/>
    </ligand>
</feature>
<feature type="binding site" evidence="13">
    <location>
        <position position="217"/>
    </location>
    <ligand>
        <name>ATP</name>
        <dbReference type="ChEBI" id="CHEBI:30616"/>
    </ligand>
</feature>
<keyword evidence="11 13" id="KW-0456">Lyase</keyword>
<evidence type="ECO:0000313" key="15">
    <source>
        <dbReference type="Proteomes" id="UP000188184"/>
    </source>
</evidence>
<dbReference type="AlphaFoldDB" id="A0A1Q2KX28"/>
<dbReference type="GO" id="GO:0006094">
    <property type="term" value="P:gluconeogenesis"/>
    <property type="evidence" value="ECO:0007669"/>
    <property type="project" value="UniProtKB-UniRule"/>
</dbReference>
<evidence type="ECO:0000313" key="14">
    <source>
        <dbReference type="EMBL" id="AQQ52750.1"/>
    </source>
</evidence>
<keyword evidence="4 13" id="KW-0312">Gluconeogenesis</keyword>
<dbReference type="Pfam" id="PF01293">
    <property type="entry name" value="PEPCK_ATP"/>
    <property type="match status" value="1"/>
</dbReference>
<dbReference type="HAMAP" id="MF_00453">
    <property type="entry name" value="PEPCK_ATP"/>
    <property type="match status" value="1"/>
</dbReference>
<comment type="cofactor">
    <cofactor evidence="13">
        <name>Mn(2+)</name>
        <dbReference type="ChEBI" id="CHEBI:29035"/>
    </cofactor>
    <text evidence="13">Binds 1 Mn(2+) ion per subunit.</text>
</comment>
<evidence type="ECO:0000256" key="10">
    <source>
        <dbReference type="ARBA" id="ARBA00023211"/>
    </source>
</evidence>
<evidence type="ECO:0000256" key="6">
    <source>
        <dbReference type="ARBA" id="ARBA00022723"/>
    </source>
</evidence>
<dbReference type="RefSeq" id="WP_077588630.1">
    <property type="nucleotide sequence ID" value="NZ_CP019640.1"/>
</dbReference>
<feature type="binding site" evidence="13">
    <location>
        <position position="198"/>
    </location>
    <ligand>
        <name>ATP</name>
        <dbReference type="ChEBI" id="CHEBI:30616"/>
    </ligand>
</feature>
<proteinExistence type="inferred from homology"/>
<evidence type="ECO:0000256" key="9">
    <source>
        <dbReference type="ARBA" id="ARBA00022840"/>
    </source>
</evidence>
<feature type="binding site" evidence="13">
    <location>
        <position position="198"/>
    </location>
    <ligand>
        <name>substrate</name>
    </ligand>
</feature>
<keyword evidence="10 13" id="KW-0464">Manganese</keyword>
<dbReference type="GO" id="GO:0016301">
    <property type="term" value="F:kinase activity"/>
    <property type="evidence" value="ECO:0007669"/>
    <property type="project" value="UniProtKB-KW"/>
</dbReference>
<dbReference type="Gene3D" id="3.40.449.10">
    <property type="entry name" value="Phosphoenolpyruvate Carboxykinase, domain 1"/>
    <property type="match status" value="1"/>
</dbReference>
<keyword evidence="14" id="KW-0670">Pyruvate</keyword>
<dbReference type="PANTHER" id="PTHR30031">
    <property type="entry name" value="PHOSPHOENOLPYRUVATE CARBOXYKINASE ATP"/>
    <property type="match status" value="1"/>
</dbReference>
<feature type="binding site" evidence="13">
    <location>
        <position position="282"/>
    </location>
    <ligand>
        <name>ATP</name>
        <dbReference type="ChEBI" id="CHEBI:30616"/>
    </ligand>
</feature>
<dbReference type="PIRSF" id="PIRSF006294">
    <property type="entry name" value="PEP_crbxkin"/>
    <property type="match status" value="1"/>
</dbReference>
<dbReference type="GO" id="GO:0005829">
    <property type="term" value="C:cytosol"/>
    <property type="evidence" value="ECO:0007669"/>
    <property type="project" value="TreeGrafter"/>
</dbReference>
<evidence type="ECO:0000256" key="11">
    <source>
        <dbReference type="ARBA" id="ARBA00023239"/>
    </source>
</evidence>
<dbReference type="Gene3D" id="2.170.8.10">
    <property type="entry name" value="Phosphoenolpyruvate Carboxykinase, domain 2"/>
    <property type="match status" value="1"/>
</dbReference>
<dbReference type="FunFam" id="2.170.8.10:FF:000001">
    <property type="entry name" value="Phosphoenolpyruvate carboxykinase (ATP)"/>
    <property type="match status" value="1"/>
</dbReference>
<dbReference type="InterPro" id="IPR001272">
    <property type="entry name" value="PEP_carboxykinase_ATP"/>
</dbReference>
<comment type="similarity">
    <text evidence="2 13">Belongs to the phosphoenolpyruvate carboxykinase (ATP) family.</text>
</comment>
<dbReference type="FunFam" id="3.40.449.10:FF:000001">
    <property type="entry name" value="Phosphoenolpyruvate carboxykinase (ATP)"/>
    <property type="match status" value="1"/>
</dbReference>
<evidence type="ECO:0000256" key="12">
    <source>
        <dbReference type="ARBA" id="ARBA00047371"/>
    </source>
</evidence>
<feature type="binding site" evidence="13">
    <location>
        <position position="217"/>
    </location>
    <ligand>
        <name>Mn(2+)</name>
        <dbReference type="ChEBI" id="CHEBI:29035"/>
    </ligand>
</feature>
<evidence type="ECO:0000256" key="3">
    <source>
        <dbReference type="ARBA" id="ARBA00012363"/>
    </source>
</evidence>
<keyword evidence="9 13" id="KW-0067">ATP-binding</keyword>
<gene>
    <name evidence="13" type="primary">pckA</name>
    <name evidence="14" type="ORF">B0X71_06415</name>
</gene>
<comment type="function">
    <text evidence="13">Involved in the gluconeogenesis. Catalyzes the conversion of oxaloacetate (OAA) to phosphoenolpyruvate (PEP) through direct phosphoryl transfer between the nucleoside triphosphate and OAA.</text>
</comment>
<dbReference type="SUPFAM" id="SSF68923">
    <property type="entry name" value="PEP carboxykinase N-terminal domain"/>
    <property type="match status" value="1"/>
</dbReference>
<keyword evidence="8 13" id="KW-0210">Decarboxylase</keyword>
<keyword evidence="5 13" id="KW-0963">Cytoplasm</keyword>
<dbReference type="GO" id="GO:0005524">
    <property type="term" value="F:ATP binding"/>
    <property type="evidence" value="ECO:0007669"/>
    <property type="project" value="UniProtKB-UniRule"/>
</dbReference>
<keyword evidence="6 13" id="KW-0479">Metal-binding</keyword>
<feature type="binding site" evidence="13">
    <location>
        <position position="319"/>
    </location>
    <ligand>
        <name>ATP</name>
        <dbReference type="ChEBI" id="CHEBI:30616"/>
    </ligand>
</feature>
<dbReference type="KEGG" id="pmar:B0X71_06415"/>
<dbReference type="NCBIfam" id="NF006821">
    <property type="entry name" value="PRK09344.1-3"/>
    <property type="match status" value="1"/>
</dbReference>
<name>A0A1Q2KX28_9BACL</name>
<dbReference type="EMBL" id="CP019640">
    <property type="protein sequence ID" value="AQQ52750.1"/>
    <property type="molecule type" value="Genomic_DNA"/>
</dbReference>
<organism evidence="14 15">
    <name type="scientific">Planococcus lenghuensis</name>
    <dbReference type="NCBI Taxonomy" id="2213202"/>
    <lineage>
        <taxon>Bacteria</taxon>
        <taxon>Bacillati</taxon>
        <taxon>Bacillota</taxon>
        <taxon>Bacilli</taxon>
        <taxon>Bacillales</taxon>
        <taxon>Caryophanaceae</taxon>
        <taxon>Planococcus</taxon>
    </lineage>
</organism>
<dbReference type="UniPathway" id="UPA00138"/>
<keyword evidence="14" id="KW-0808">Transferase</keyword>
<evidence type="ECO:0000256" key="5">
    <source>
        <dbReference type="ARBA" id="ARBA00022490"/>
    </source>
</evidence>
<feature type="binding site" evidence="13">
    <location>
        <position position="319"/>
    </location>
    <ligand>
        <name>substrate</name>
    </ligand>
</feature>